<gene>
    <name evidence="2" type="ORF">B296_00024432</name>
</gene>
<feature type="region of interest" description="Disordered" evidence="1">
    <location>
        <begin position="70"/>
        <end position="134"/>
    </location>
</feature>
<dbReference type="EMBL" id="AMZH03011241">
    <property type="protein sequence ID" value="RRT53239.1"/>
    <property type="molecule type" value="Genomic_DNA"/>
</dbReference>
<evidence type="ECO:0000313" key="3">
    <source>
        <dbReference type="Proteomes" id="UP000287651"/>
    </source>
</evidence>
<sequence length="227" mass="24548">MPEMDWSFESTVGEQRINIGAFTSMFKNLFEVSSIIALLCDRPSFTSHLSSCRMRFLNQETPVCAAMHEEEEEVSMDTTELKASEPDQLGEATASSQASPSISSSLLCRTPTMGKDAEMPKSEESQESCDSTPVISPGEIVLWEKTAAAAAASASASASASTTSEPEEDASARKKLNVKGLKKMVGETIEGQKRSIGNMVGVSLKKYEKVKLHNIFGRHASSVRSLQ</sequence>
<feature type="compositionally biased region" description="Low complexity" evidence="1">
    <location>
        <begin position="92"/>
        <end position="105"/>
    </location>
</feature>
<reference evidence="2 3" key="1">
    <citation type="journal article" date="2014" name="Agronomy (Basel)">
        <title>A Draft Genome Sequence for Ensete ventricosum, the Drought-Tolerant Tree Against Hunger.</title>
        <authorList>
            <person name="Harrison J."/>
            <person name="Moore K.A."/>
            <person name="Paszkiewicz K."/>
            <person name="Jones T."/>
            <person name="Grant M."/>
            <person name="Ambacheew D."/>
            <person name="Muzemil S."/>
            <person name="Studholme D.J."/>
        </authorList>
    </citation>
    <scope>NUCLEOTIDE SEQUENCE [LARGE SCALE GENOMIC DNA]</scope>
</reference>
<feature type="compositionally biased region" description="Basic and acidic residues" evidence="1">
    <location>
        <begin position="115"/>
        <end position="124"/>
    </location>
</feature>
<dbReference type="AlphaFoldDB" id="A0A426YND5"/>
<organism evidence="2 3">
    <name type="scientific">Ensete ventricosum</name>
    <name type="common">Abyssinian banana</name>
    <name type="synonym">Musa ensete</name>
    <dbReference type="NCBI Taxonomy" id="4639"/>
    <lineage>
        <taxon>Eukaryota</taxon>
        <taxon>Viridiplantae</taxon>
        <taxon>Streptophyta</taxon>
        <taxon>Embryophyta</taxon>
        <taxon>Tracheophyta</taxon>
        <taxon>Spermatophyta</taxon>
        <taxon>Magnoliopsida</taxon>
        <taxon>Liliopsida</taxon>
        <taxon>Zingiberales</taxon>
        <taxon>Musaceae</taxon>
        <taxon>Ensete</taxon>
    </lineage>
</organism>
<proteinExistence type="predicted"/>
<feature type="region of interest" description="Disordered" evidence="1">
    <location>
        <begin position="155"/>
        <end position="175"/>
    </location>
</feature>
<comment type="caution">
    <text evidence="2">The sequence shown here is derived from an EMBL/GenBank/DDBJ whole genome shotgun (WGS) entry which is preliminary data.</text>
</comment>
<dbReference type="Proteomes" id="UP000287651">
    <property type="component" value="Unassembled WGS sequence"/>
</dbReference>
<name>A0A426YND5_ENSVE</name>
<evidence type="ECO:0000313" key="2">
    <source>
        <dbReference type="EMBL" id="RRT53239.1"/>
    </source>
</evidence>
<accession>A0A426YND5</accession>
<feature type="compositionally biased region" description="Low complexity" evidence="1">
    <location>
        <begin position="155"/>
        <end position="164"/>
    </location>
</feature>
<protein>
    <submittedName>
        <fullName evidence="2">Uncharacterized protein</fullName>
    </submittedName>
</protein>
<evidence type="ECO:0000256" key="1">
    <source>
        <dbReference type="SAM" id="MobiDB-lite"/>
    </source>
</evidence>